<feature type="region of interest" description="Disordered" evidence="1">
    <location>
        <begin position="86"/>
        <end position="113"/>
    </location>
</feature>
<evidence type="ECO:0000313" key="3">
    <source>
        <dbReference type="Proteomes" id="UP000321523"/>
    </source>
</evidence>
<name>A0A512E1U7_9PROT</name>
<feature type="compositionally biased region" description="Low complexity" evidence="1">
    <location>
        <begin position="86"/>
        <end position="105"/>
    </location>
</feature>
<dbReference type="RefSeq" id="WP_044436142.1">
    <property type="nucleotide sequence ID" value="NZ_BJYZ01000048.1"/>
</dbReference>
<organism evidence="2 3">
    <name type="scientific">Skermanella aerolata</name>
    <dbReference type="NCBI Taxonomy" id="393310"/>
    <lineage>
        <taxon>Bacteria</taxon>
        <taxon>Pseudomonadati</taxon>
        <taxon>Pseudomonadota</taxon>
        <taxon>Alphaproteobacteria</taxon>
        <taxon>Rhodospirillales</taxon>
        <taxon>Azospirillaceae</taxon>
        <taxon>Skermanella</taxon>
    </lineage>
</organism>
<protein>
    <recommendedName>
        <fullName evidence="4">Sarcosine oxidase subunit delta</fullName>
    </recommendedName>
</protein>
<evidence type="ECO:0000313" key="2">
    <source>
        <dbReference type="EMBL" id="GEO42701.1"/>
    </source>
</evidence>
<proteinExistence type="predicted"/>
<reference evidence="2 3" key="1">
    <citation type="submission" date="2019-07" db="EMBL/GenBank/DDBJ databases">
        <title>Whole genome shotgun sequence of Skermanella aerolata NBRC 106429.</title>
        <authorList>
            <person name="Hosoyama A."/>
            <person name="Uohara A."/>
            <person name="Ohji S."/>
            <person name="Ichikawa N."/>
        </authorList>
    </citation>
    <scope>NUCLEOTIDE SEQUENCE [LARGE SCALE GENOMIC DNA]</scope>
    <source>
        <strain evidence="2 3">NBRC 106429</strain>
    </source>
</reference>
<evidence type="ECO:0000256" key="1">
    <source>
        <dbReference type="SAM" id="MobiDB-lite"/>
    </source>
</evidence>
<dbReference type="InterPro" id="IPR038561">
    <property type="entry name" value="SoxD_sf"/>
</dbReference>
<dbReference type="InterPro" id="IPR006279">
    <property type="entry name" value="SoxD"/>
</dbReference>
<dbReference type="EMBL" id="BJYZ01000048">
    <property type="protein sequence ID" value="GEO42701.1"/>
    <property type="molecule type" value="Genomic_DNA"/>
</dbReference>
<dbReference type="NCBIfam" id="TIGR01374">
    <property type="entry name" value="soxD"/>
    <property type="match status" value="1"/>
</dbReference>
<keyword evidence="3" id="KW-1185">Reference proteome</keyword>
<dbReference type="GO" id="GO:0008115">
    <property type="term" value="F:sarcosine oxidase activity"/>
    <property type="evidence" value="ECO:0007669"/>
    <property type="project" value="InterPro"/>
</dbReference>
<dbReference type="Gene3D" id="3.30.2270.10">
    <property type="entry name" value="Folate-binding superfamily"/>
    <property type="match status" value="1"/>
</dbReference>
<dbReference type="GO" id="GO:0046653">
    <property type="term" value="P:tetrahydrofolate metabolic process"/>
    <property type="evidence" value="ECO:0007669"/>
    <property type="project" value="InterPro"/>
</dbReference>
<accession>A0A512E1U7</accession>
<gene>
    <name evidence="2" type="ORF">SAE02_68490</name>
</gene>
<dbReference type="Pfam" id="PF04267">
    <property type="entry name" value="SoxD"/>
    <property type="match status" value="1"/>
</dbReference>
<dbReference type="AlphaFoldDB" id="A0A512E1U7"/>
<comment type="caution">
    <text evidence="2">The sequence shown here is derived from an EMBL/GenBank/DDBJ whole genome shotgun (WGS) entry which is preliminary data.</text>
</comment>
<dbReference type="OrthoDB" id="7159274at2"/>
<sequence length="113" mass="12671">MLTINCPWCGPRDETEFGFGGEAHRTRPADPSALSDAEWAEFLFMRTNPKGLHRERWVHSHGCRRWFNVERHTVTNEITRVYQMGSASEAAETAPAAEQAPATAAIEKQGSRS</sequence>
<dbReference type="Proteomes" id="UP000321523">
    <property type="component" value="Unassembled WGS sequence"/>
</dbReference>
<evidence type="ECO:0008006" key="4">
    <source>
        <dbReference type="Google" id="ProtNLM"/>
    </source>
</evidence>